<dbReference type="AlphaFoldDB" id="A0A9P6B2S6"/>
<name>A0A9P6B2S6_9AGAM</name>
<feature type="compositionally biased region" description="Polar residues" evidence="1">
    <location>
        <begin position="1"/>
        <end position="21"/>
    </location>
</feature>
<feature type="region of interest" description="Disordered" evidence="1">
    <location>
        <begin position="1"/>
        <end position="62"/>
    </location>
</feature>
<feature type="compositionally biased region" description="Pro residues" evidence="1">
    <location>
        <begin position="53"/>
        <end position="62"/>
    </location>
</feature>
<comment type="caution">
    <text evidence="2">The sequence shown here is derived from an EMBL/GenBank/DDBJ whole genome shotgun (WGS) entry which is preliminary data.</text>
</comment>
<reference evidence="2" key="1">
    <citation type="journal article" date="2020" name="Nat. Commun.">
        <title>Large-scale genome sequencing of mycorrhizal fungi provides insights into the early evolution of symbiotic traits.</title>
        <authorList>
            <person name="Miyauchi S."/>
            <person name="Kiss E."/>
            <person name="Kuo A."/>
            <person name="Drula E."/>
            <person name="Kohler A."/>
            <person name="Sanchez-Garcia M."/>
            <person name="Morin E."/>
            <person name="Andreopoulos B."/>
            <person name="Barry K.W."/>
            <person name="Bonito G."/>
            <person name="Buee M."/>
            <person name="Carver A."/>
            <person name="Chen C."/>
            <person name="Cichocki N."/>
            <person name="Clum A."/>
            <person name="Culley D."/>
            <person name="Crous P.W."/>
            <person name="Fauchery L."/>
            <person name="Girlanda M."/>
            <person name="Hayes R.D."/>
            <person name="Keri Z."/>
            <person name="LaButti K."/>
            <person name="Lipzen A."/>
            <person name="Lombard V."/>
            <person name="Magnuson J."/>
            <person name="Maillard F."/>
            <person name="Murat C."/>
            <person name="Nolan M."/>
            <person name="Ohm R.A."/>
            <person name="Pangilinan J."/>
            <person name="Pereira M.F."/>
            <person name="Perotto S."/>
            <person name="Peter M."/>
            <person name="Pfister S."/>
            <person name="Riley R."/>
            <person name="Sitrit Y."/>
            <person name="Stielow J.B."/>
            <person name="Szollosi G."/>
            <person name="Zifcakova L."/>
            <person name="Stursova M."/>
            <person name="Spatafora J.W."/>
            <person name="Tedersoo L."/>
            <person name="Vaario L.M."/>
            <person name="Yamada A."/>
            <person name="Yan M."/>
            <person name="Wang P."/>
            <person name="Xu J."/>
            <person name="Bruns T."/>
            <person name="Baldrian P."/>
            <person name="Vilgalys R."/>
            <person name="Dunand C."/>
            <person name="Henrissat B."/>
            <person name="Grigoriev I.V."/>
            <person name="Hibbett D."/>
            <person name="Nagy L.G."/>
            <person name="Martin F.M."/>
        </authorList>
    </citation>
    <scope>NUCLEOTIDE SEQUENCE</scope>
    <source>
        <strain evidence="2">UP504</strain>
    </source>
</reference>
<protein>
    <submittedName>
        <fullName evidence="2">Uncharacterized protein</fullName>
    </submittedName>
</protein>
<accession>A0A9P6B2S6</accession>
<evidence type="ECO:0000313" key="3">
    <source>
        <dbReference type="Proteomes" id="UP000886523"/>
    </source>
</evidence>
<sequence>MAQELATSLASHPGPTTNQAMHSYAGYGLEKRQSQAPSTSSAGIGYEPEPQWSQPPPTRSPC</sequence>
<dbReference type="Proteomes" id="UP000886523">
    <property type="component" value="Unassembled WGS sequence"/>
</dbReference>
<dbReference type="EMBL" id="MU128940">
    <property type="protein sequence ID" value="KAF9516342.1"/>
    <property type="molecule type" value="Genomic_DNA"/>
</dbReference>
<organism evidence="2 3">
    <name type="scientific">Hydnum rufescens UP504</name>
    <dbReference type="NCBI Taxonomy" id="1448309"/>
    <lineage>
        <taxon>Eukaryota</taxon>
        <taxon>Fungi</taxon>
        <taxon>Dikarya</taxon>
        <taxon>Basidiomycota</taxon>
        <taxon>Agaricomycotina</taxon>
        <taxon>Agaricomycetes</taxon>
        <taxon>Cantharellales</taxon>
        <taxon>Hydnaceae</taxon>
        <taxon>Hydnum</taxon>
    </lineage>
</organism>
<keyword evidence="3" id="KW-1185">Reference proteome</keyword>
<evidence type="ECO:0000256" key="1">
    <source>
        <dbReference type="SAM" id="MobiDB-lite"/>
    </source>
</evidence>
<proteinExistence type="predicted"/>
<gene>
    <name evidence="2" type="ORF">BS47DRAFT_1340956</name>
</gene>
<evidence type="ECO:0000313" key="2">
    <source>
        <dbReference type="EMBL" id="KAF9516342.1"/>
    </source>
</evidence>